<dbReference type="RefSeq" id="WP_343773743.1">
    <property type="nucleotide sequence ID" value="NZ_BAAADV010000003.1"/>
</dbReference>
<proteinExistence type="predicted"/>
<keyword evidence="1" id="KW-0472">Membrane</keyword>
<organism evidence="2 3">
    <name type="scientific">Natronoarchaeum mannanilyticum</name>
    <dbReference type="NCBI Taxonomy" id="926360"/>
    <lineage>
        <taxon>Archaea</taxon>
        <taxon>Methanobacteriati</taxon>
        <taxon>Methanobacteriota</taxon>
        <taxon>Stenosarchaea group</taxon>
        <taxon>Halobacteria</taxon>
        <taxon>Halobacteriales</taxon>
        <taxon>Natronoarchaeaceae</taxon>
    </lineage>
</organism>
<reference evidence="2 3" key="1">
    <citation type="journal article" date="2019" name="Int. J. Syst. Evol. Microbiol.">
        <title>The Global Catalogue of Microorganisms (GCM) 10K type strain sequencing project: providing services to taxonomists for standard genome sequencing and annotation.</title>
        <authorList>
            <consortium name="The Broad Institute Genomics Platform"/>
            <consortium name="The Broad Institute Genome Sequencing Center for Infectious Disease"/>
            <person name="Wu L."/>
            <person name="Ma J."/>
        </authorList>
    </citation>
    <scope>NUCLEOTIDE SEQUENCE [LARGE SCALE GENOMIC DNA]</scope>
    <source>
        <strain evidence="2 3">JCM 16328</strain>
    </source>
</reference>
<dbReference type="AlphaFoldDB" id="A0AAV3T9R2"/>
<accession>A0AAV3T9R2</accession>
<name>A0AAV3T9R2_9EURY</name>
<gene>
    <name evidence="2" type="ORF">GCM10009020_18830</name>
</gene>
<comment type="caution">
    <text evidence="2">The sequence shown here is derived from an EMBL/GenBank/DDBJ whole genome shotgun (WGS) entry which is preliminary data.</text>
</comment>
<keyword evidence="1" id="KW-0812">Transmembrane</keyword>
<evidence type="ECO:0000256" key="1">
    <source>
        <dbReference type="SAM" id="Phobius"/>
    </source>
</evidence>
<dbReference type="EMBL" id="BAAADV010000003">
    <property type="protein sequence ID" value="GAA0672384.1"/>
    <property type="molecule type" value="Genomic_DNA"/>
</dbReference>
<feature type="transmembrane region" description="Helical" evidence="1">
    <location>
        <begin position="60"/>
        <end position="80"/>
    </location>
</feature>
<protein>
    <submittedName>
        <fullName evidence="2">Uncharacterized protein</fullName>
    </submittedName>
</protein>
<dbReference type="Proteomes" id="UP001500420">
    <property type="component" value="Unassembled WGS sequence"/>
</dbReference>
<keyword evidence="3" id="KW-1185">Reference proteome</keyword>
<evidence type="ECO:0000313" key="2">
    <source>
        <dbReference type="EMBL" id="GAA0672384.1"/>
    </source>
</evidence>
<evidence type="ECO:0000313" key="3">
    <source>
        <dbReference type="Proteomes" id="UP001500420"/>
    </source>
</evidence>
<feature type="transmembrane region" description="Helical" evidence="1">
    <location>
        <begin position="36"/>
        <end position="53"/>
    </location>
</feature>
<sequence length="191" mass="21798">MAALLGLPAPLPRRRLIGLARRRSTGRRLLTAPRRLLALLGWLLALGWLPLFARLPSRRLLALLWWLLTLLLWLLALLWWLLSLLWHLLLCRSLLGLVLSGRLRPLLASCRLLLRRLPSPAAGLLAVLRRLLFPPSAAERLFPTRIALFSMRCRSSVRSLVVSVSWHDRCSRVSPERDALPVSRTRFHESA</sequence>
<keyword evidence="1" id="KW-1133">Transmembrane helix</keyword>